<evidence type="ECO:0000313" key="2">
    <source>
        <dbReference type="Proteomes" id="UP000245918"/>
    </source>
</evidence>
<accession>A0AC61TMN0</accession>
<dbReference type="Proteomes" id="UP000245918">
    <property type="component" value="Plasmid pET-ATCC-159-1"/>
</dbReference>
<evidence type="ECO:0000313" key="1">
    <source>
        <dbReference type="EMBL" id="UCQ01954.1"/>
    </source>
</evidence>
<protein>
    <submittedName>
        <fullName evidence="1">S-type pyocin domain-containing protein</fullName>
    </submittedName>
</protein>
<name>A0AC61TMN0_EDWTA</name>
<reference evidence="1" key="1">
    <citation type="submission" date="2021-09" db="EMBL/GenBank/DDBJ databases">
        <title>Comparative genomics of Edwardsiella genus reveals species-based diversity.</title>
        <authorList>
            <person name="Tekedar H.C."/>
            <person name="Kumru S."/>
            <person name="Waldbieser G.C."/>
            <person name="Reichley S.R."/>
            <person name="Lawrence M.L."/>
            <person name="Griffin M.J."/>
        </authorList>
    </citation>
    <scope>NUCLEOTIDE SEQUENCE</scope>
    <source>
        <strain evidence="1">ATCC 15947</strain>
    </source>
</reference>
<gene>
    <name evidence="1" type="ORF">DCL27_17390</name>
</gene>
<sequence>MSGNGGNNAHGNAFGGGRNPGGGDRGSTGGYDGKNLGGHTRDNGDGTSTTTDHRGSITHYGGRERPDAGWSRGGNGGDKDHASSGVNLSLFPEAQANVAYGVPMNISLIDGMWGFSLFRTAPIQKALLDAMAKLEQGLVAGLPYAGRLMGVTFGVLIPSEIAKDDPNMMSQIMTSLPADKVLDAPLAPSLPLQPATVRVKNRVADIIQDEKQKLAVVAGVPMSVPVVEAKPTSRPGVFIASIVPGKPDIHLSIKNNTPVSVSQPKGIPTERGDEKAVGFSAGGNTHDAVIRFPDNSNVKPIYVSVSDVLTPEQVKLREAEDRRRQQMWNASYPLEAAKHDLAIANDELRRARENVTSQQRELERVRNEPDVKSWNDPSKYPIVSEGTIPFKTSYYSGTIRTVGQINTIQDRDKLISQGAQAFGWDFNEGNPDKDSREASRQALEGQLIEYGKIRNRLIVAKDKLTLAEQALSHALENRREKEGKKKAAENKVNEEKKKPRKGLKDYGHDYYPDPETKDIHGLGELQEGKPKTPKQNGGGKRARWYGDKGRKIYEWDSRHGELEGYRASDGEHLGSFDHKTGKQLKSPDPKRNIKKYL</sequence>
<dbReference type="EMBL" id="CP084508">
    <property type="protein sequence ID" value="UCQ01954.1"/>
    <property type="molecule type" value="Genomic_DNA"/>
</dbReference>
<keyword evidence="1" id="KW-0614">Plasmid</keyword>
<organism evidence="1 2">
    <name type="scientific">Edwardsiella tarda ATCC 15947 = NBRC 105688</name>
    <dbReference type="NCBI Taxonomy" id="667121"/>
    <lineage>
        <taxon>Bacteria</taxon>
        <taxon>Pseudomonadati</taxon>
        <taxon>Pseudomonadota</taxon>
        <taxon>Gammaproteobacteria</taxon>
        <taxon>Enterobacterales</taxon>
        <taxon>Hafniaceae</taxon>
        <taxon>Edwardsiella</taxon>
    </lineage>
</organism>
<keyword evidence="2" id="KW-1185">Reference proteome</keyword>
<proteinExistence type="predicted"/>
<geneLocation type="plasmid" evidence="1 2">
    <name>pET-ATCC-159-1</name>
</geneLocation>